<dbReference type="InterPro" id="IPR046342">
    <property type="entry name" value="CBS_dom_sf"/>
</dbReference>
<comment type="caution">
    <text evidence="4">The sequence shown here is derived from an EMBL/GenBank/DDBJ whole genome shotgun (WGS) entry which is preliminary data.</text>
</comment>
<protein>
    <submittedName>
        <fullName evidence="4">CBS domain-containing protein</fullName>
    </submittedName>
</protein>
<name>A0A7C1T1Q3_THEPE</name>
<dbReference type="Gene3D" id="3.10.580.10">
    <property type="entry name" value="CBS-domain"/>
    <property type="match status" value="1"/>
</dbReference>
<dbReference type="SMART" id="SM00116">
    <property type="entry name" value="CBS"/>
    <property type="match status" value="1"/>
</dbReference>
<dbReference type="EMBL" id="DSKP01000102">
    <property type="protein sequence ID" value="HEB48735.1"/>
    <property type="molecule type" value="Genomic_DNA"/>
</dbReference>
<dbReference type="PANTHER" id="PTHR43080:SF2">
    <property type="entry name" value="CBS DOMAIN-CONTAINING PROTEIN"/>
    <property type="match status" value="1"/>
</dbReference>
<reference evidence="4" key="1">
    <citation type="journal article" date="2020" name="mSystems">
        <title>Genome- and Community-Level Interaction Insights into Carbon Utilization and Element Cycling Functions of Hydrothermarchaeota in Hydrothermal Sediment.</title>
        <authorList>
            <person name="Zhou Z."/>
            <person name="Liu Y."/>
            <person name="Xu W."/>
            <person name="Pan J."/>
            <person name="Luo Z.H."/>
            <person name="Li M."/>
        </authorList>
    </citation>
    <scope>NUCLEOTIDE SEQUENCE [LARGE SCALE GENOMIC DNA]</scope>
    <source>
        <strain evidence="4">SpSt-25</strain>
    </source>
</reference>
<accession>A0A7C1T1Q3</accession>
<evidence type="ECO:0000256" key="1">
    <source>
        <dbReference type="ARBA" id="ARBA00023122"/>
    </source>
</evidence>
<feature type="domain" description="CBS" evidence="3">
    <location>
        <begin position="34"/>
        <end position="91"/>
    </location>
</feature>
<organism evidence="4">
    <name type="scientific">Thermofilum pendens</name>
    <dbReference type="NCBI Taxonomy" id="2269"/>
    <lineage>
        <taxon>Archaea</taxon>
        <taxon>Thermoproteota</taxon>
        <taxon>Thermoprotei</taxon>
        <taxon>Thermofilales</taxon>
        <taxon>Thermofilaceae</taxon>
        <taxon>Thermofilum</taxon>
    </lineage>
</organism>
<dbReference type="Pfam" id="PF00571">
    <property type="entry name" value="CBS"/>
    <property type="match status" value="1"/>
</dbReference>
<dbReference type="PANTHER" id="PTHR43080">
    <property type="entry name" value="CBS DOMAIN-CONTAINING PROTEIN CBSX3, MITOCHONDRIAL"/>
    <property type="match status" value="1"/>
</dbReference>
<proteinExistence type="predicted"/>
<keyword evidence="1 2" id="KW-0129">CBS domain</keyword>
<evidence type="ECO:0000256" key="2">
    <source>
        <dbReference type="PROSITE-ProRule" id="PRU00703"/>
    </source>
</evidence>
<dbReference type="PROSITE" id="PS51371">
    <property type="entry name" value="CBS"/>
    <property type="match status" value="1"/>
</dbReference>
<sequence>MVDDSGRLVGIVSSQHIAEAFLEGDLDAAVEDYMDHSVLTVSPEEDILEIMRVMEERNVGRVVVVDEGGRPAGIITRTDILRTFTRIYSAP</sequence>
<dbReference type="InterPro" id="IPR000644">
    <property type="entry name" value="CBS_dom"/>
</dbReference>
<evidence type="ECO:0000313" key="4">
    <source>
        <dbReference type="EMBL" id="HEB48735.1"/>
    </source>
</evidence>
<gene>
    <name evidence="4" type="ORF">ENP77_02945</name>
</gene>
<evidence type="ECO:0000259" key="3">
    <source>
        <dbReference type="PROSITE" id="PS51371"/>
    </source>
</evidence>
<dbReference type="AlphaFoldDB" id="A0A7C1T1Q3"/>
<dbReference type="InterPro" id="IPR051257">
    <property type="entry name" value="Diverse_CBS-Domain"/>
</dbReference>
<dbReference type="SUPFAM" id="SSF54631">
    <property type="entry name" value="CBS-domain pair"/>
    <property type="match status" value="1"/>
</dbReference>